<dbReference type="InterPro" id="IPR003607">
    <property type="entry name" value="HD/PDEase_dom"/>
</dbReference>
<feature type="compositionally biased region" description="Polar residues" evidence="3">
    <location>
        <begin position="649"/>
        <end position="658"/>
    </location>
</feature>
<evidence type="ECO:0000256" key="3">
    <source>
        <dbReference type="SAM" id="MobiDB-lite"/>
    </source>
</evidence>
<feature type="region of interest" description="Disordered" evidence="3">
    <location>
        <begin position="640"/>
        <end position="659"/>
    </location>
</feature>
<keyword evidence="1" id="KW-0479">Metal-binding</keyword>
<feature type="compositionally biased region" description="Basic and acidic residues" evidence="3">
    <location>
        <begin position="296"/>
        <end position="317"/>
    </location>
</feature>
<dbReference type="InterPro" id="IPR002073">
    <property type="entry name" value="PDEase_catalytic_dom"/>
</dbReference>
<keyword evidence="5" id="KW-1185">Reference proteome</keyword>
<dbReference type="AlphaFoldDB" id="A0A915DYP8"/>
<feature type="region of interest" description="Disordered" evidence="3">
    <location>
        <begin position="133"/>
        <end position="167"/>
    </location>
</feature>
<reference evidence="6" key="1">
    <citation type="submission" date="2022-11" db="UniProtKB">
        <authorList>
            <consortium name="WormBaseParasite"/>
        </authorList>
    </citation>
    <scope>IDENTIFICATION</scope>
</reference>
<evidence type="ECO:0000313" key="6">
    <source>
        <dbReference type="WBParaSite" id="jg2411"/>
    </source>
</evidence>
<feature type="compositionally biased region" description="Low complexity" evidence="3">
    <location>
        <begin position="216"/>
        <end position="227"/>
    </location>
</feature>
<dbReference type="GO" id="GO:0007165">
    <property type="term" value="P:signal transduction"/>
    <property type="evidence" value="ECO:0007669"/>
    <property type="project" value="InterPro"/>
</dbReference>
<feature type="compositionally biased region" description="Low complexity" evidence="3">
    <location>
        <begin position="251"/>
        <end position="261"/>
    </location>
</feature>
<evidence type="ECO:0000313" key="5">
    <source>
        <dbReference type="Proteomes" id="UP000887574"/>
    </source>
</evidence>
<feature type="compositionally biased region" description="Basic residues" evidence="3">
    <location>
        <begin position="318"/>
        <end position="328"/>
    </location>
</feature>
<dbReference type="WBParaSite" id="jg2411">
    <property type="protein sequence ID" value="jg2411"/>
    <property type="gene ID" value="jg2411"/>
</dbReference>
<dbReference type="Proteomes" id="UP000887574">
    <property type="component" value="Unplaced"/>
</dbReference>
<dbReference type="SUPFAM" id="SSF109604">
    <property type="entry name" value="HD-domain/PDEase-like"/>
    <property type="match status" value="1"/>
</dbReference>
<evidence type="ECO:0000256" key="2">
    <source>
        <dbReference type="ARBA" id="ARBA00022801"/>
    </source>
</evidence>
<dbReference type="PANTHER" id="PTHR11347">
    <property type="entry name" value="CYCLIC NUCLEOTIDE PHOSPHODIESTERASE"/>
    <property type="match status" value="1"/>
</dbReference>
<name>A0A915DYP8_9BILA</name>
<dbReference type="PROSITE" id="PS51845">
    <property type="entry name" value="PDEASE_I_2"/>
    <property type="match status" value="1"/>
</dbReference>
<feature type="compositionally biased region" description="Polar residues" evidence="3">
    <location>
        <begin position="141"/>
        <end position="165"/>
    </location>
</feature>
<organism evidence="5 6">
    <name type="scientific">Ditylenchus dipsaci</name>
    <dbReference type="NCBI Taxonomy" id="166011"/>
    <lineage>
        <taxon>Eukaryota</taxon>
        <taxon>Metazoa</taxon>
        <taxon>Ecdysozoa</taxon>
        <taxon>Nematoda</taxon>
        <taxon>Chromadorea</taxon>
        <taxon>Rhabditida</taxon>
        <taxon>Tylenchina</taxon>
        <taxon>Tylenchomorpha</taxon>
        <taxon>Sphaerularioidea</taxon>
        <taxon>Anguinidae</taxon>
        <taxon>Anguininae</taxon>
        <taxon>Ditylenchus</taxon>
    </lineage>
</organism>
<feature type="region of interest" description="Disordered" evidence="3">
    <location>
        <begin position="216"/>
        <end position="354"/>
    </location>
</feature>
<feature type="compositionally biased region" description="Low complexity" evidence="3">
    <location>
        <begin position="272"/>
        <end position="289"/>
    </location>
</feature>
<dbReference type="GO" id="GO:0004114">
    <property type="term" value="F:3',5'-cyclic-nucleotide phosphodiesterase activity"/>
    <property type="evidence" value="ECO:0007669"/>
    <property type="project" value="InterPro"/>
</dbReference>
<dbReference type="CDD" id="cd00077">
    <property type="entry name" value="HDc"/>
    <property type="match status" value="1"/>
</dbReference>
<evidence type="ECO:0000256" key="1">
    <source>
        <dbReference type="ARBA" id="ARBA00022723"/>
    </source>
</evidence>
<feature type="compositionally biased region" description="Polar residues" evidence="3">
    <location>
        <begin position="228"/>
        <end position="246"/>
    </location>
</feature>
<protein>
    <submittedName>
        <fullName evidence="6">PDEase domain-containing protein</fullName>
    </submittedName>
</protein>
<feature type="domain" description="PDEase" evidence="4">
    <location>
        <begin position="481"/>
        <end position="640"/>
    </location>
</feature>
<dbReference type="Gene3D" id="1.10.1300.10">
    <property type="entry name" value="3'5'-cyclic nucleotide phosphodiesterase, catalytic domain"/>
    <property type="match status" value="2"/>
</dbReference>
<dbReference type="GO" id="GO:0046872">
    <property type="term" value="F:metal ion binding"/>
    <property type="evidence" value="ECO:0007669"/>
    <property type="project" value="UniProtKB-KW"/>
</dbReference>
<keyword evidence="2" id="KW-0378">Hydrolase</keyword>
<evidence type="ECO:0000259" key="4">
    <source>
        <dbReference type="PROSITE" id="PS51845"/>
    </source>
</evidence>
<dbReference type="Pfam" id="PF00233">
    <property type="entry name" value="PDEase_I"/>
    <property type="match status" value="1"/>
</dbReference>
<sequence>MPRNNHNDPLLYTALFKRKFVKVFTSGWADSPVAVQRASSPHPLPTATTCLVVQQQQSEDTCVDLSECTAGLLATPCPVQSQRNGAVSPALGHLRKSPCLLNCLECEDKNKASKPRVSNITFSTVTSATGLPTIAAEPSRPRSSSYWKPQQHNNVKESSIASCSVPSIPGGDAAGRRECSSAEYESKLAGSRSEGEVVTAALSAITISSGTSSIQASSSHSAATQSQKQQNKIGGANSSSLITNFTGPLKSGSSSTPVPSSKNFRQEQQLMAPKSPAISAASESPSSSATTAVFNRVEDVETRRERALPLRLNDAKHSLPKRHPRKVQSRITEEETDQSSEHSASSGATDAEHQMISVRTSDGSVFDRLQMERDEYLRRITEWSFPIFKFAERHNGTVLSRLTYAIFKESNLAFVGRPATPPETPEFAPSESTPLPLAQSMSTLELMALYTAAAMHDFDHPAGLMLFWWLLRIERRFCTMIDQFWKITMRLKTKRFRYLVLEYILATDLKQHFDIIMQFNEKAADIDLTNESDRVLVSQMLIKFADINSPAKPYSLHRQWTERICQEFYEQENADIPYMDRQQPAVAKLQDSFIAHIVNPLAVALNEAGLLPILPGLEEPELIINLKHNHHKWLYEIEEEQQGEEDAASNCTSSSDNEGSVVEVVEQPTNVTLQQNNNSEVHSKNCVATKAVTNGPIINKTTLANSTLDKFEL</sequence>
<proteinExistence type="predicted"/>
<accession>A0A915DYP8</accession>
<dbReference type="InterPro" id="IPR036971">
    <property type="entry name" value="PDEase_catalytic_dom_sf"/>
</dbReference>